<proteinExistence type="predicted"/>
<feature type="region of interest" description="Disordered" evidence="1">
    <location>
        <begin position="1"/>
        <end position="21"/>
    </location>
</feature>
<sequence>MELDNSRPSGPFGQAVSVGPAGMEPDIAKYAGELDDLDITEDQKRELLETLWSIMRSFVEMGFDVDICAALTDGGTDADSAEIE</sequence>
<accession>A0ABM7Y3V4</accession>
<gene>
    <name evidence="2" type="ORF">Rmf_24560</name>
</gene>
<dbReference type="Proteomes" id="UP000831327">
    <property type="component" value="Chromosome"/>
</dbReference>
<name>A0ABM7Y3V4_9PROT</name>
<evidence type="ECO:0000313" key="3">
    <source>
        <dbReference type="Proteomes" id="UP000831327"/>
    </source>
</evidence>
<reference evidence="2 3" key="1">
    <citation type="journal article" date="2016" name="Microbes Environ.">
        <title>Phylogenetically diverse aerobic anoxygenic phototrophic bacteria isolated from epilithic biofilms in Tama river, Japan.</title>
        <authorList>
            <person name="Hirose S."/>
            <person name="Matsuura K."/>
            <person name="Haruta S."/>
        </authorList>
    </citation>
    <scope>NUCLEOTIDE SEQUENCE [LARGE SCALE GENOMIC DNA]</scope>
    <source>
        <strain evidence="2 3">S08</strain>
    </source>
</reference>
<dbReference type="RefSeq" id="WP_244459728.1">
    <property type="nucleotide sequence ID" value="NZ_AP025637.1"/>
</dbReference>
<evidence type="ECO:0000313" key="2">
    <source>
        <dbReference type="EMBL" id="BDG72527.1"/>
    </source>
</evidence>
<protein>
    <submittedName>
        <fullName evidence="2">Uncharacterized protein</fullName>
    </submittedName>
</protein>
<keyword evidence="3" id="KW-1185">Reference proteome</keyword>
<dbReference type="EMBL" id="AP025637">
    <property type="protein sequence ID" value="BDG72527.1"/>
    <property type="molecule type" value="Genomic_DNA"/>
</dbReference>
<evidence type="ECO:0000256" key="1">
    <source>
        <dbReference type="SAM" id="MobiDB-lite"/>
    </source>
</evidence>
<organism evidence="2 3">
    <name type="scientific">Roseomonas fluvialis</name>
    <dbReference type="NCBI Taxonomy" id="1750527"/>
    <lineage>
        <taxon>Bacteria</taxon>
        <taxon>Pseudomonadati</taxon>
        <taxon>Pseudomonadota</taxon>
        <taxon>Alphaproteobacteria</taxon>
        <taxon>Acetobacterales</taxon>
        <taxon>Roseomonadaceae</taxon>
        <taxon>Roseomonas</taxon>
    </lineage>
</organism>